<feature type="chain" id="PRO_5044345119" evidence="2">
    <location>
        <begin position="21"/>
        <end position="323"/>
    </location>
</feature>
<dbReference type="SMART" id="SM00062">
    <property type="entry name" value="PBPb"/>
    <property type="match status" value="1"/>
</dbReference>
<feature type="domain" description="Solute-binding protein family 3/N-terminal" evidence="3">
    <location>
        <begin position="76"/>
        <end position="303"/>
    </location>
</feature>
<protein>
    <submittedName>
        <fullName evidence="4">ABC transporter substrate-binding protein</fullName>
    </submittedName>
</protein>
<dbReference type="Gene3D" id="3.40.190.10">
    <property type="entry name" value="Periplasmic binding protein-like II"/>
    <property type="match status" value="2"/>
</dbReference>
<dbReference type="KEGG" id="spue:AB5L97_00215"/>
<reference evidence="4" key="1">
    <citation type="submission" date="2024-07" db="EMBL/GenBank/DDBJ databases">
        <authorList>
            <person name="fu j."/>
        </authorList>
    </citation>
    <scope>NUCLEOTIDE SEQUENCE</scope>
    <source>
        <strain evidence="4">P10A9</strain>
    </source>
</reference>
<organism evidence="4">
    <name type="scientific">Sinomonas puerhi</name>
    <dbReference type="NCBI Taxonomy" id="3238584"/>
    <lineage>
        <taxon>Bacteria</taxon>
        <taxon>Bacillati</taxon>
        <taxon>Actinomycetota</taxon>
        <taxon>Actinomycetes</taxon>
        <taxon>Micrococcales</taxon>
        <taxon>Micrococcaceae</taxon>
        <taxon>Sinomonas</taxon>
    </lineage>
</organism>
<dbReference type="PANTHER" id="PTHR35936:SF17">
    <property type="entry name" value="ARGININE-BINDING EXTRACELLULAR PROTEIN ARTP"/>
    <property type="match status" value="1"/>
</dbReference>
<dbReference type="PANTHER" id="PTHR35936">
    <property type="entry name" value="MEMBRANE-BOUND LYTIC MUREIN TRANSGLYCOSYLASE F"/>
    <property type="match status" value="1"/>
</dbReference>
<feature type="signal peptide" evidence="2">
    <location>
        <begin position="1"/>
        <end position="20"/>
    </location>
</feature>
<keyword evidence="1 2" id="KW-0732">Signal</keyword>
<dbReference type="AlphaFoldDB" id="A0AB39L2N7"/>
<sequence length="323" mass="33280">MYRRPSLHASLTVAAVTAVAALGLSACSDPGSTSNAGSNSSANASAAGASNVTTTWGLKPVDSVTALVPADVKDKAIQNGIYNDFAPQDFEENGQLVGIQPDIVLALSEVMGVKVNNVSVGTFDSLIPGLSSGRYDISSADFGVTKPRLAQVDFVSEFAVGTSFASKTGSGITVESATDLCGHSVGVLSGSYFIDQVNQASADCAKAGKAAVTLQTYPDDGARLLAVSNGRSELTATTTDAMAYAIKSQSLPLTLQKFVYQPLELGIALKKGSTLGPAMQAAMKEIVSNGTYAKILKKWGVSDIAYGSADRVTLYTKASQLPS</sequence>
<dbReference type="SUPFAM" id="SSF53850">
    <property type="entry name" value="Periplasmic binding protein-like II"/>
    <property type="match status" value="1"/>
</dbReference>
<name>A0AB39L2N7_9MICC</name>
<dbReference type="Pfam" id="PF00497">
    <property type="entry name" value="SBP_bac_3"/>
    <property type="match status" value="1"/>
</dbReference>
<dbReference type="RefSeq" id="WP_369046006.1">
    <property type="nucleotide sequence ID" value="NZ_CP163302.1"/>
</dbReference>
<evidence type="ECO:0000256" key="2">
    <source>
        <dbReference type="SAM" id="SignalP"/>
    </source>
</evidence>
<evidence type="ECO:0000313" key="4">
    <source>
        <dbReference type="EMBL" id="XDP45488.1"/>
    </source>
</evidence>
<accession>A0AB39L2N7</accession>
<evidence type="ECO:0000256" key="1">
    <source>
        <dbReference type="ARBA" id="ARBA00022729"/>
    </source>
</evidence>
<dbReference type="PROSITE" id="PS51257">
    <property type="entry name" value="PROKAR_LIPOPROTEIN"/>
    <property type="match status" value="1"/>
</dbReference>
<dbReference type="EMBL" id="CP163302">
    <property type="protein sequence ID" value="XDP45488.1"/>
    <property type="molecule type" value="Genomic_DNA"/>
</dbReference>
<dbReference type="InterPro" id="IPR001638">
    <property type="entry name" value="Solute-binding_3/MltF_N"/>
</dbReference>
<proteinExistence type="predicted"/>
<dbReference type="CDD" id="cd01004">
    <property type="entry name" value="PBP2_MidA_like"/>
    <property type="match status" value="1"/>
</dbReference>
<evidence type="ECO:0000259" key="3">
    <source>
        <dbReference type="SMART" id="SM00062"/>
    </source>
</evidence>
<gene>
    <name evidence="4" type="ORF">AB5L97_00215</name>
</gene>